<feature type="compositionally biased region" description="Basic and acidic residues" evidence="1">
    <location>
        <begin position="99"/>
        <end position="132"/>
    </location>
</feature>
<organism evidence="2 3">
    <name type="scientific">Phytophthora infestans</name>
    <name type="common">Potato late blight agent</name>
    <name type="synonym">Botrytis infestans</name>
    <dbReference type="NCBI Taxonomy" id="4787"/>
    <lineage>
        <taxon>Eukaryota</taxon>
        <taxon>Sar</taxon>
        <taxon>Stramenopiles</taxon>
        <taxon>Oomycota</taxon>
        <taxon>Peronosporomycetes</taxon>
        <taxon>Peronosporales</taxon>
        <taxon>Peronosporaceae</taxon>
        <taxon>Phytophthora</taxon>
    </lineage>
</organism>
<dbReference type="AlphaFoldDB" id="A0A8S9UFY8"/>
<reference evidence="2" key="1">
    <citation type="submission" date="2020-03" db="EMBL/GenBank/DDBJ databases">
        <title>Hybrid Assembly of Korean Phytophthora infestans isolates.</title>
        <authorList>
            <person name="Prokchorchik M."/>
            <person name="Lee Y."/>
            <person name="Seo J."/>
            <person name="Cho J.-H."/>
            <person name="Park Y.-E."/>
            <person name="Jang D.-C."/>
            <person name="Im J.-S."/>
            <person name="Choi J.-G."/>
            <person name="Park H.-J."/>
            <person name="Lee G.-B."/>
            <person name="Lee Y.-G."/>
            <person name="Hong S.-Y."/>
            <person name="Cho K."/>
            <person name="Sohn K.H."/>
        </authorList>
    </citation>
    <scope>NUCLEOTIDE SEQUENCE</scope>
    <source>
        <strain evidence="2">KR_2_A2</strain>
    </source>
</reference>
<feature type="region of interest" description="Disordered" evidence="1">
    <location>
        <begin position="44"/>
        <end position="132"/>
    </location>
</feature>
<evidence type="ECO:0000313" key="3">
    <source>
        <dbReference type="Proteomes" id="UP000704712"/>
    </source>
</evidence>
<proteinExistence type="predicted"/>
<comment type="caution">
    <text evidence="2">The sequence shown here is derived from an EMBL/GenBank/DDBJ whole genome shotgun (WGS) entry which is preliminary data.</text>
</comment>
<evidence type="ECO:0000256" key="1">
    <source>
        <dbReference type="SAM" id="MobiDB-lite"/>
    </source>
</evidence>
<dbReference type="EMBL" id="JAACNO010001551">
    <property type="protein sequence ID" value="KAF4139640.1"/>
    <property type="molecule type" value="Genomic_DNA"/>
</dbReference>
<protein>
    <submittedName>
        <fullName evidence="2">Uncharacterized protein</fullName>
    </submittedName>
</protein>
<name>A0A8S9UFY8_PHYIN</name>
<dbReference type="Proteomes" id="UP000704712">
    <property type="component" value="Unassembled WGS sequence"/>
</dbReference>
<accession>A0A8S9UFY8</accession>
<sequence length="132" mass="14533">MMVDTCGIYQVKEVGAEADGGVHQYHHEEIVSTPEKALLSKSTAARSKTLNMRPPRRSVARHLSAPGAVRIRQPVPPVRRHRRDPGPAAAPYFPLQDANTDHVSDDGSHASDERDGYNSLDSRNEQTDTARP</sequence>
<gene>
    <name evidence="2" type="ORF">GN958_ATG11125</name>
</gene>
<evidence type="ECO:0000313" key="2">
    <source>
        <dbReference type="EMBL" id="KAF4139640.1"/>
    </source>
</evidence>